<feature type="domain" description="PAS" evidence="3">
    <location>
        <begin position="172"/>
        <end position="239"/>
    </location>
</feature>
<accession>A0A2K8L877</accession>
<dbReference type="SMART" id="SM00471">
    <property type="entry name" value="HDc"/>
    <property type="match status" value="1"/>
</dbReference>
<dbReference type="GO" id="GO:0000160">
    <property type="term" value="P:phosphorelay signal transduction system"/>
    <property type="evidence" value="ECO:0007669"/>
    <property type="project" value="InterPro"/>
</dbReference>
<dbReference type="SUPFAM" id="SSF109604">
    <property type="entry name" value="HD-domain/PDEase-like"/>
    <property type="match status" value="1"/>
</dbReference>
<dbReference type="NCBIfam" id="TIGR00229">
    <property type="entry name" value="sensory_box"/>
    <property type="match status" value="1"/>
</dbReference>
<evidence type="ECO:0000256" key="1">
    <source>
        <dbReference type="PROSITE-ProRule" id="PRU00169"/>
    </source>
</evidence>
<dbReference type="KEGG" id="mfn:Ga0123462_0259"/>
<evidence type="ECO:0000313" key="6">
    <source>
        <dbReference type="Proteomes" id="UP000231637"/>
    </source>
</evidence>
<feature type="domain" description="HD-GYP" evidence="4">
    <location>
        <begin position="294"/>
        <end position="485"/>
    </location>
</feature>
<dbReference type="CDD" id="cd00130">
    <property type="entry name" value="PAS"/>
    <property type="match status" value="1"/>
</dbReference>
<dbReference type="SUPFAM" id="SSF55785">
    <property type="entry name" value="PYP-like sensor domain (PAS domain)"/>
    <property type="match status" value="1"/>
</dbReference>
<name>A0A2K8L877_9PROT</name>
<evidence type="ECO:0000259" key="4">
    <source>
        <dbReference type="PROSITE" id="PS51832"/>
    </source>
</evidence>
<dbReference type="InterPro" id="IPR001789">
    <property type="entry name" value="Sig_transdc_resp-reg_receiver"/>
</dbReference>
<dbReference type="Gene3D" id="1.10.3210.10">
    <property type="entry name" value="Hypothetical protein af1432"/>
    <property type="match status" value="1"/>
</dbReference>
<proteinExistence type="predicted"/>
<dbReference type="NCBIfam" id="TIGR00277">
    <property type="entry name" value="HDIG"/>
    <property type="match status" value="1"/>
</dbReference>
<evidence type="ECO:0000259" key="2">
    <source>
        <dbReference type="PROSITE" id="PS50110"/>
    </source>
</evidence>
<dbReference type="PROSITE" id="PS50110">
    <property type="entry name" value="RESPONSE_REGULATORY"/>
    <property type="match status" value="1"/>
</dbReference>
<dbReference type="AlphaFoldDB" id="A0A2K8L877"/>
<dbReference type="PROSITE" id="PS51832">
    <property type="entry name" value="HD_GYP"/>
    <property type="match status" value="1"/>
</dbReference>
<dbReference type="SMART" id="SM00091">
    <property type="entry name" value="PAS"/>
    <property type="match status" value="1"/>
</dbReference>
<dbReference type="Pfam" id="PF00072">
    <property type="entry name" value="Response_reg"/>
    <property type="match status" value="1"/>
</dbReference>
<sequence>MPRILVADDNVEWLSSLEELFSSEGFEVDAVKNGIEALDAAKKNPPDVIFTDLLMPEMDGFTLCNKLKARPETKDVPVIFCSGYFHEKDQKKLEQALGVAHFIRKPVEFDTIIKLVEKVLSDGKALHVEPAVAAEAHPDLQGIYNTTMLDKLTGMVDMLHKERQTYKDLLLRFNSLTDSASDAIIITNDSDEICYWNRAAEGYFQYSQDEVLKESLSIIIPDQMRLLDEKGLLGLLSSSEVTESGGFFEMVAHRKDGSFFPAELSHSTWQEGESTFHSIIIRDVTQRKGLENQLRKNLEGFIGAVAKFVEARDPYTAGHQRKVGELAVAIAQNLGLDEHTIEGIHFGGMIHDIGKISVPAEILSKPSRLTNAEYEIIKSHPSIGYDILKDIEFPWPVADIVNQHHERQDGSGYPQGLSGDEIALEAKIVSVADVVDAITSHRPYRPSLGLDEALEEIRKNRGTLYDPVVVDACLEVVPHFDFTRK</sequence>
<dbReference type="PANTHER" id="PTHR45228:SF4">
    <property type="entry name" value="LIPOPROTEIN"/>
    <property type="match status" value="1"/>
</dbReference>
<dbReference type="InterPro" id="IPR000014">
    <property type="entry name" value="PAS"/>
</dbReference>
<evidence type="ECO:0000259" key="3">
    <source>
        <dbReference type="PROSITE" id="PS50112"/>
    </source>
</evidence>
<dbReference type="InterPro" id="IPR011006">
    <property type="entry name" value="CheY-like_superfamily"/>
</dbReference>
<feature type="modified residue" description="4-aspartylphosphate" evidence="1">
    <location>
        <position position="52"/>
    </location>
</feature>
<dbReference type="Gene3D" id="3.30.450.20">
    <property type="entry name" value="PAS domain"/>
    <property type="match status" value="1"/>
</dbReference>
<dbReference type="EMBL" id="CP018800">
    <property type="protein sequence ID" value="ATX81134.1"/>
    <property type="molecule type" value="Genomic_DNA"/>
</dbReference>
<feature type="domain" description="Response regulatory" evidence="2">
    <location>
        <begin position="3"/>
        <end position="120"/>
    </location>
</feature>
<dbReference type="OrthoDB" id="5288086at2"/>
<dbReference type="PANTHER" id="PTHR45228">
    <property type="entry name" value="CYCLIC DI-GMP PHOSPHODIESTERASE TM_0186-RELATED"/>
    <property type="match status" value="1"/>
</dbReference>
<evidence type="ECO:0000313" key="5">
    <source>
        <dbReference type="EMBL" id="ATX81134.1"/>
    </source>
</evidence>
<protein>
    <submittedName>
        <fullName evidence="5">PAS domain S-box-containing protein/HDIG domain-containing protein</fullName>
    </submittedName>
</protein>
<dbReference type="PROSITE" id="PS50112">
    <property type="entry name" value="PAS"/>
    <property type="match status" value="1"/>
</dbReference>
<dbReference type="Proteomes" id="UP000231637">
    <property type="component" value="Chromosome"/>
</dbReference>
<reference evidence="5 6" key="1">
    <citation type="submission" date="2016-12" db="EMBL/GenBank/DDBJ databases">
        <title>Isolation and genomic insights into novel planktonic Zetaproteobacteria from stratified waters of the Chesapeake Bay.</title>
        <authorList>
            <person name="McAllister S.M."/>
            <person name="Kato S."/>
            <person name="Chan C.S."/>
            <person name="Chiu B.K."/>
            <person name="Field E.K."/>
        </authorList>
    </citation>
    <scope>NUCLEOTIDE SEQUENCE [LARGE SCALE GENOMIC DNA]</scope>
    <source>
        <strain evidence="5 6">CP-8</strain>
    </source>
</reference>
<dbReference type="SUPFAM" id="SSF52172">
    <property type="entry name" value="CheY-like"/>
    <property type="match status" value="1"/>
</dbReference>
<dbReference type="Pfam" id="PF13426">
    <property type="entry name" value="PAS_9"/>
    <property type="match status" value="1"/>
</dbReference>
<dbReference type="InterPro" id="IPR035965">
    <property type="entry name" value="PAS-like_dom_sf"/>
</dbReference>
<keyword evidence="6" id="KW-1185">Reference proteome</keyword>
<gene>
    <name evidence="5" type="ORF">Ga0123462_0259</name>
</gene>
<dbReference type="InterPro" id="IPR006675">
    <property type="entry name" value="HDIG_dom"/>
</dbReference>
<dbReference type="InterPro" id="IPR037522">
    <property type="entry name" value="HD_GYP_dom"/>
</dbReference>
<dbReference type="GO" id="GO:0008081">
    <property type="term" value="F:phosphoric diester hydrolase activity"/>
    <property type="evidence" value="ECO:0007669"/>
    <property type="project" value="UniProtKB-ARBA"/>
</dbReference>
<dbReference type="Gene3D" id="3.40.50.2300">
    <property type="match status" value="1"/>
</dbReference>
<dbReference type="InterPro" id="IPR003607">
    <property type="entry name" value="HD/PDEase_dom"/>
</dbReference>
<dbReference type="InterPro" id="IPR052020">
    <property type="entry name" value="Cyclic_di-GMP/3'3'-cGAMP_PDE"/>
</dbReference>
<dbReference type="RefSeq" id="WP_100264646.1">
    <property type="nucleotide sequence ID" value="NZ_CP018800.1"/>
</dbReference>
<dbReference type="Pfam" id="PF13487">
    <property type="entry name" value="HD_5"/>
    <property type="match status" value="1"/>
</dbReference>
<keyword evidence="1" id="KW-0597">Phosphoprotein</keyword>
<dbReference type="CDD" id="cd00077">
    <property type="entry name" value="HDc"/>
    <property type="match status" value="1"/>
</dbReference>
<dbReference type="SMART" id="SM00448">
    <property type="entry name" value="REC"/>
    <property type="match status" value="1"/>
</dbReference>
<organism evidence="5 6">
    <name type="scientific">Mariprofundus ferrinatatus</name>
    <dbReference type="NCBI Taxonomy" id="1921087"/>
    <lineage>
        <taxon>Bacteria</taxon>
        <taxon>Pseudomonadati</taxon>
        <taxon>Pseudomonadota</taxon>
        <taxon>Candidatius Mariprofundia</taxon>
        <taxon>Mariprofundales</taxon>
        <taxon>Mariprofundaceae</taxon>
        <taxon>Mariprofundus</taxon>
    </lineage>
</organism>